<gene>
    <name evidence="11" type="ORF">GCM10009533_39350</name>
</gene>
<dbReference type="InterPro" id="IPR013786">
    <property type="entry name" value="AcylCoA_DH/ox_N"/>
</dbReference>
<keyword evidence="4 7" id="KW-0285">Flavoprotein</keyword>
<evidence type="ECO:0000259" key="8">
    <source>
        <dbReference type="Pfam" id="PF00441"/>
    </source>
</evidence>
<dbReference type="InterPro" id="IPR009100">
    <property type="entry name" value="AcylCoA_DH/oxidase_NM_dom_sf"/>
</dbReference>
<dbReference type="PANTHER" id="PTHR48083:SF13">
    <property type="entry name" value="ACYL-COA DEHYDROGENASE FAMILY MEMBER 11"/>
    <property type="match status" value="1"/>
</dbReference>
<dbReference type="Pfam" id="PF02770">
    <property type="entry name" value="Acyl-CoA_dh_M"/>
    <property type="match status" value="1"/>
</dbReference>
<dbReference type="Gene3D" id="1.10.540.10">
    <property type="entry name" value="Acyl-CoA dehydrogenase/oxidase, N-terminal domain"/>
    <property type="match status" value="1"/>
</dbReference>
<protein>
    <submittedName>
        <fullName evidence="11">Acyl-CoA dehydrogenase</fullName>
    </submittedName>
</protein>
<evidence type="ECO:0000256" key="3">
    <source>
        <dbReference type="ARBA" id="ARBA00011738"/>
    </source>
</evidence>
<dbReference type="Pfam" id="PF02771">
    <property type="entry name" value="Acyl-CoA_dh_N"/>
    <property type="match status" value="1"/>
</dbReference>
<dbReference type="InterPro" id="IPR009075">
    <property type="entry name" value="AcylCo_DH/oxidase_C"/>
</dbReference>
<dbReference type="InterPro" id="IPR046373">
    <property type="entry name" value="Acyl-CoA_Oxase/DH_mid-dom_sf"/>
</dbReference>
<evidence type="ECO:0000259" key="9">
    <source>
        <dbReference type="Pfam" id="PF02770"/>
    </source>
</evidence>
<keyword evidence="5 7" id="KW-0274">FAD</keyword>
<feature type="domain" description="Acyl-CoA dehydrogenase/oxidase N-terminal" evidence="10">
    <location>
        <begin position="12"/>
        <end position="123"/>
    </location>
</feature>
<comment type="caution">
    <text evidence="11">The sequence shown here is derived from an EMBL/GenBank/DDBJ whole genome shotgun (WGS) entry which is preliminary data.</text>
</comment>
<comment type="similarity">
    <text evidence="2 7">Belongs to the acyl-CoA dehydrogenase family.</text>
</comment>
<dbReference type="SUPFAM" id="SSF47203">
    <property type="entry name" value="Acyl-CoA dehydrogenase C-terminal domain-like"/>
    <property type="match status" value="1"/>
</dbReference>
<keyword evidence="12" id="KW-1185">Reference proteome</keyword>
<dbReference type="RefSeq" id="WP_009947026.1">
    <property type="nucleotide sequence ID" value="NZ_BAAAGS010000026.1"/>
</dbReference>
<evidence type="ECO:0000256" key="2">
    <source>
        <dbReference type="ARBA" id="ARBA00009347"/>
    </source>
</evidence>
<accession>A0ABN1D801</accession>
<comment type="cofactor">
    <cofactor evidence="1 7">
        <name>FAD</name>
        <dbReference type="ChEBI" id="CHEBI:57692"/>
    </cofactor>
</comment>
<evidence type="ECO:0000313" key="11">
    <source>
        <dbReference type="EMBL" id="GAA0536268.1"/>
    </source>
</evidence>
<dbReference type="Gene3D" id="2.40.110.10">
    <property type="entry name" value="Butyryl-CoA Dehydrogenase, subunit A, domain 2"/>
    <property type="match status" value="1"/>
</dbReference>
<organism evidence="11 12">
    <name type="scientific">Saccharopolyspora erythraea</name>
    <name type="common">Streptomyces erythraeus</name>
    <dbReference type="NCBI Taxonomy" id="1836"/>
    <lineage>
        <taxon>Bacteria</taxon>
        <taxon>Bacillati</taxon>
        <taxon>Actinomycetota</taxon>
        <taxon>Actinomycetes</taxon>
        <taxon>Pseudonocardiales</taxon>
        <taxon>Pseudonocardiaceae</taxon>
        <taxon>Saccharopolyspora</taxon>
    </lineage>
</organism>
<evidence type="ECO:0000256" key="6">
    <source>
        <dbReference type="ARBA" id="ARBA00023002"/>
    </source>
</evidence>
<dbReference type="SUPFAM" id="SSF56645">
    <property type="entry name" value="Acyl-CoA dehydrogenase NM domain-like"/>
    <property type="match status" value="1"/>
</dbReference>
<dbReference type="InterPro" id="IPR037069">
    <property type="entry name" value="AcylCoA_DH/ox_N_sf"/>
</dbReference>
<evidence type="ECO:0000313" key="12">
    <source>
        <dbReference type="Proteomes" id="UP001500729"/>
    </source>
</evidence>
<evidence type="ECO:0000256" key="7">
    <source>
        <dbReference type="RuleBase" id="RU362125"/>
    </source>
</evidence>
<dbReference type="InterPro" id="IPR036250">
    <property type="entry name" value="AcylCo_DH-like_C"/>
</dbReference>
<dbReference type="Gene3D" id="1.20.140.10">
    <property type="entry name" value="Butyryl-CoA Dehydrogenase, subunit A, domain 3"/>
    <property type="match status" value="1"/>
</dbReference>
<name>A0ABN1D801_SACER</name>
<dbReference type="Proteomes" id="UP001500729">
    <property type="component" value="Unassembled WGS sequence"/>
</dbReference>
<reference evidence="11 12" key="1">
    <citation type="journal article" date="2019" name="Int. J. Syst. Evol. Microbiol.">
        <title>The Global Catalogue of Microorganisms (GCM) 10K type strain sequencing project: providing services to taxonomists for standard genome sequencing and annotation.</title>
        <authorList>
            <consortium name="The Broad Institute Genomics Platform"/>
            <consortium name="The Broad Institute Genome Sequencing Center for Infectious Disease"/>
            <person name="Wu L."/>
            <person name="Ma J."/>
        </authorList>
    </citation>
    <scope>NUCLEOTIDE SEQUENCE [LARGE SCALE GENOMIC DNA]</scope>
    <source>
        <strain evidence="11 12">JCM 10303</strain>
    </source>
</reference>
<comment type="subunit">
    <text evidence="3">Homodimer.</text>
</comment>
<evidence type="ECO:0000256" key="1">
    <source>
        <dbReference type="ARBA" id="ARBA00001974"/>
    </source>
</evidence>
<sequence>MTAEPNAPGRARELARRVREFVDTHVVPAEPEMFASREVCAELLVELQSKARSQGLWGIGYPASLGGAGLPLTSYLLVAEQEGRSFYGPAVFGAETVVDVHMLDRFATPQVRERFLLPTVRGEAVPSYGMTEPGKTGSEVSGFTTEVRFEPDRCTVRGRKWFISNADRATFMTVMARSEGLGKHPKDAFSLVVVPTDATGFGIVRELPVLGHFTGQCEVELRDVQVPHSHVVGERGAGLAVVQQRLGLARTVRSMHWLGQAQRGFDLMCRRLRSRRVQGGHLADKQLLGQHVADSYAEISAARALVRRAAARIDQGRLHVDLGVAKLAASRTAVAVLDRAVQVHGAEGLCDDTPLSVMYRAARSTRIYDGADEVQISQMAPRILKTYADSDGFDFTDPVDDFAAPA</sequence>
<dbReference type="InterPro" id="IPR050741">
    <property type="entry name" value="Acyl-CoA_dehydrogenase"/>
</dbReference>
<dbReference type="Pfam" id="PF00441">
    <property type="entry name" value="Acyl-CoA_dh_1"/>
    <property type="match status" value="1"/>
</dbReference>
<evidence type="ECO:0000256" key="4">
    <source>
        <dbReference type="ARBA" id="ARBA00022630"/>
    </source>
</evidence>
<evidence type="ECO:0000259" key="10">
    <source>
        <dbReference type="Pfam" id="PF02771"/>
    </source>
</evidence>
<dbReference type="EMBL" id="BAAAGS010000026">
    <property type="protein sequence ID" value="GAA0536268.1"/>
    <property type="molecule type" value="Genomic_DNA"/>
</dbReference>
<feature type="domain" description="Acyl-CoA dehydrogenase/oxidase C-terminal" evidence="8">
    <location>
        <begin position="236"/>
        <end position="383"/>
    </location>
</feature>
<proteinExistence type="inferred from homology"/>
<keyword evidence="6 7" id="KW-0560">Oxidoreductase</keyword>
<feature type="domain" description="Acyl-CoA oxidase/dehydrogenase middle" evidence="9">
    <location>
        <begin position="128"/>
        <end position="224"/>
    </location>
</feature>
<dbReference type="InterPro" id="IPR006091">
    <property type="entry name" value="Acyl-CoA_Oxase/DH_mid-dom"/>
</dbReference>
<evidence type="ECO:0000256" key="5">
    <source>
        <dbReference type="ARBA" id="ARBA00022827"/>
    </source>
</evidence>
<dbReference type="PANTHER" id="PTHR48083">
    <property type="entry name" value="MEDIUM-CHAIN SPECIFIC ACYL-COA DEHYDROGENASE, MITOCHONDRIAL-RELATED"/>
    <property type="match status" value="1"/>
</dbReference>